<feature type="region of interest" description="Disordered" evidence="1">
    <location>
        <begin position="76"/>
        <end position="118"/>
    </location>
</feature>
<organism evidence="2 3">
    <name type="scientific">Rhizophlyctis rosea</name>
    <dbReference type="NCBI Taxonomy" id="64517"/>
    <lineage>
        <taxon>Eukaryota</taxon>
        <taxon>Fungi</taxon>
        <taxon>Fungi incertae sedis</taxon>
        <taxon>Chytridiomycota</taxon>
        <taxon>Chytridiomycota incertae sedis</taxon>
        <taxon>Chytridiomycetes</taxon>
        <taxon>Rhizophlyctidales</taxon>
        <taxon>Rhizophlyctidaceae</taxon>
        <taxon>Rhizophlyctis</taxon>
    </lineage>
</organism>
<evidence type="ECO:0000313" key="2">
    <source>
        <dbReference type="EMBL" id="KAJ3053504.1"/>
    </source>
</evidence>
<accession>A0AAD5SG92</accession>
<feature type="compositionally biased region" description="Low complexity" evidence="1">
    <location>
        <begin position="48"/>
        <end position="57"/>
    </location>
</feature>
<proteinExistence type="predicted"/>
<protein>
    <submittedName>
        <fullName evidence="2">Uncharacterized protein</fullName>
    </submittedName>
</protein>
<evidence type="ECO:0000256" key="1">
    <source>
        <dbReference type="SAM" id="MobiDB-lite"/>
    </source>
</evidence>
<name>A0AAD5SG92_9FUNG</name>
<keyword evidence="3" id="KW-1185">Reference proteome</keyword>
<dbReference type="Proteomes" id="UP001212841">
    <property type="component" value="Unassembled WGS sequence"/>
</dbReference>
<comment type="caution">
    <text evidence="2">The sequence shown here is derived from an EMBL/GenBank/DDBJ whole genome shotgun (WGS) entry which is preliminary data.</text>
</comment>
<gene>
    <name evidence="2" type="ORF">HK097_004143</name>
</gene>
<feature type="compositionally biased region" description="Pro residues" evidence="1">
    <location>
        <begin position="19"/>
        <end position="30"/>
    </location>
</feature>
<feature type="region of interest" description="Disordered" evidence="1">
    <location>
        <begin position="130"/>
        <end position="182"/>
    </location>
</feature>
<dbReference type="AlphaFoldDB" id="A0AAD5SG92"/>
<dbReference type="EMBL" id="JADGJD010000202">
    <property type="protein sequence ID" value="KAJ3053504.1"/>
    <property type="molecule type" value="Genomic_DNA"/>
</dbReference>
<sequence length="182" mass="19192">MPQVTTKVLHLLEQQQRLNPPPSTPAPPPSSARKSRLAHIDSFPPPQQSDSPGPTTTKQDLKGAIDEAISIRVAGDCGGSWELPGQSPSLGSTQTLTTPHGKKARKPPVQAIRLSSTPVPLQKFLKIVDRANSQEEGGGGAFSSLDKKPTSRHASRSSTPTGLKTGRADDVGRGKVGSAKRK</sequence>
<feature type="region of interest" description="Disordered" evidence="1">
    <location>
        <begin position="13"/>
        <end position="64"/>
    </location>
</feature>
<feature type="compositionally biased region" description="Polar residues" evidence="1">
    <location>
        <begin position="86"/>
        <end position="98"/>
    </location>
</feature>
<evidence type="ECO:0000313" key="3">
    <source>
        <dbReference type="Proteomes" id="UP001212841"/>
    </source>
</evidence>
<reference evidence="2" key="1">
    <citation type="submission" date="2020-05" db="EMBL/GenBank/DDBJ databases">
        <title>Phylogenomic resolution of chytrid fungi.</title>
        <authorList>
            <person name="Stajich J.E."/>
            <person name="Amses K."/>
            <person name="Simmons R."/>
            <person name="Seto K."/>
            <person name="Myers J."/>
            <person name="Bonds A."/>
            <person name="Quandt C.A."/>
            <person name="Barry K."/>
            <person name="Liu P."/>
            <person name="Grigoriev I."/>
            <person name="Longcore J.E."/>
            <person name="James T.Y."/>
        </authorList>
    </citation>
    <scope>NUCLEOTIDE SEQUENCE</scope>
    <source>
        <strain evidence="2">JEL0318</strain>
    </source>
</reference>